<evidence type="ECO:0008006" key="4">
    <source>
        <dbReference type="Google" id="ProtNLM"/>
    </source>
</evidence>
<comment type="caution">
    <text evidence="2">The sequence shown here is derived from an EMBL/GenBank/DDBJ whole genome shotgun (WGS) entry which is preliminary data.</text>
</comment>
<name>A0A6M1T7I8_9BACT</name>
<keyword evidence="1" id="KW-0732">Signal</keyword>
<accession>A0A6M1T7I8</accession>
<evidence type="ECO:0000256" key="1">
    <source>
        <dbReference type="SAM" id="SignalP"/>
    </source>
</evidence>
<proteinExistence type="predicted"/>
<feature type="signal peptide" evidence="1">
    <location>
        <begin position="1"/>
        <end position="22"/>
    </location>
</feature>
<reference evidence="2 3" key="1">
    <citation type="submission" date="2020-02" db="EMBL/GenBank/DDBJ databases">
        <title>Aliifodinibius halophilus 2W32, complete genome.</title>
        <authorList>
            <person name="Li Y."/>
            <person name="Wu S."/>
        </authorList>
    </citation>
    <scope>NUCLEOTIDE SEQUENCE [LARGE SCALE GENOMIC DNA]</scope>
    <source>
        <strain evidence="2 3">2W32</strain>
    </source>
</reference>
<keyword evidence="3" id="KW-1185">Reference proteome</keyword>
<evidence type="ECO:0000313" key="3">
    <source>
        <dbReference type="Proteomes" id="UP000479132"/>
    </source>
</evidence>
<organism evidence="2 3">
    <name type="scientific">Fodinibius halophilus</name>
    <dbReference type="NCBI Taxonomy" id="1736908"/>
    <lineage>
        <taxon>Bacteria</taxon>
        <taxon>Pseudomonadati</taxon>
        <taxon>Balneolota</taxon>
        <taxon>Balneolia</taxon>
        <taxon>Balneolales</taxon>
        <taxon>Balneolaceae</taxon>
        <taxon>Fodinibius</taxon>
    </lineage>
</organism>
<feature type="non-terminal residue" evidence="2">
    <location>
        <position position="1"/>
    </location>
</feature>
<dbReference type="AlphaFoldDB" id="A0A6M1T7I8"/>
<sequence length="205" mass="22921">LGVHQNVASSLLLLVISFSLNACNDPQDANEENFTKAINNYLKNDPVTISVNSLGLEGDFPQFIGYETSSYKRHSDQLSKLKEAGIIQAEETVGKKELMFGSTKEMSGLKLELTPKGEKLFSLKGGGFITRSYFKVADVEVDKILNFTMPEESPIGPKSVTVKFRPKLKNVEPWASEVQSLSRYKGDRKERLILTKKGWVHHSQL</sequence>
<dbReference type="EMBL" id="JAALLS010000040">
    <property type="protein sequence ID" value="NGP90197.1"/>
    <property type="molecule type" value="Genomic_DNA"/>
</dbReference>
<gene>
    <name evidence="2" type="ORF">G3569_17695</name>
</gene>
<protein>
    <recommendedName>
        <fullName evidence="4">DUF4292 domain-containing protein</fullName>
    </recommendedName>
</protein>
<dbReference type="RefSeq" id="WP_165271421.1">
    <property type="nucleotide sequence ID" value="NZ_JAALLS010000040.1"/>
</dbReference>
<evidence type="ECO:0000313" key="2">
    <source>
        <dbReference type="EMBL" id="NGP90197.1"/>
    </source>
</evidence>
<feature type="chain" id="PRO_5026712693" description="DUF4292 domain-containing protein" evidence="1">
    <location>
        <begin position="23"/>
        <end position="205"/>
    </location>
</feature>
<dbReference type="Proteomes" id="UP000479132">
    <property type="component" value="Unassembled WGS sequence"/>
</dbReference>